<accession>A0A382Y0C5</accession>
<proteinExistence type="predicted"/>
<protein>
    <submittedName>
        <fullName evidence="1">Uncharacterized protein</fullName>
    </submittedName>
</protein>
<dbReference type="AlphaFoldDB" id="A0A382Y0C5"/>
<evidence type="ECO:0000313" key="1">
    <source>
        <dbReference type="EMBL" id="SVD76726.1"/>
    </source>
</evidence>
<dbReference type="EMBL" id="UINC01171912">
    <property type="protein sequence ID" value="SVD76726.1"/>
    <property type="molecule type" value="Genomic_DNA"/>
</dbReference>
<reference evidence="1" key="1">
    <citation type="submission" date="2018-05" db="EMBL/GenBank/DDBJ databases">
        <authorList>
            <person name="Lanie J.A."/>
            <person name="Ng W.-L."/>
            <person name="Kazmierczak K.M."/>
            <person name="Andrzejewski T.M."/>
            <person name="Davidsen T.M."/>
            <person name="Wayne K.J."/>
            <person name="Tettelin H."/>
            <person name="Glass J.I."/>
            <person name="Rusch D."/>
            <person name="Podicherti R."/>
            <person name="Tsui H.-C.T."/>
            <person name="Winkler M.E."/>
        </authorList>
    </citation>
    <scope>NUCLEOTIDE SEQUENCE</scope>
</reference>
<name>A0A382Y0C5_9ZZZZ</name>
<sequence>MPGLIKVRLPYQGQNTNSFQNQLLSLWTLISGAVITSGN</sequence>
<organism evidence="1">
    <name type="scientific">marine metagenome</name>
    <dbReference type="NCBI Taxonomy" id="408172"/>
    <lineage>
        <taxon>unclassified sequences</taxon>
        <taxon>metagenomes</taxon>
        <taxon>ecological metagenomes</taxon>
    </lineage>
</organism>
<gene>
    <name evidence="1" type="ORF">METZ01_LOCUS429580</name>
</gene>